<reference evidence="2" key="2">
    <citation type="journal article" date="2023" name="IMA Fungus">
        <title>Comparative genomic study of the Penicillium genus elucidates a diverse pangenome and 15 lateral gene transfer events.</title>
        <authorList>
            <person name="Petersen C."/>
            <person name="Sorensen T."/>
            <person name="Nielsen M.R."/>
            <person name="Sondergaard T.E."/>
            <person name="Sorensen J.L."/>
            <person name="Fitzpatrick D.A."/>
            <person name="Frisvad J.C."/>
            <person name="Nielsen K.L."/>
        </authorList>
    </citation>
    <scope>NUCLEOTIDE SEQUENCE</scope>
    <source>
        <strain evidence="2">IBT 35673</strain>
    </source>
</reference>
<dbReference type="AlphaFoldDB" id="A0A9W9URI3"/>
<comment type="caution">
    <text evidence="2">The sequence shown here is derived from an EMBL/GenBank/DDBJ whole genome shotgun (WGS) entry which is preliminary data.</text>
</comment>
<sequence>MSPFWSRSKRSSPNENKLVISSDGDDTGAKLVIPGDGDDTEANLEREGKFNTLQRLRYTKFLKMIARNKVRDSSSDLLNTERRLREVVQEELAINEDFIHSAAATERLEDLNMRYQKLAQEWCHNRLNLAPEAQAPNLSGFVQISKDAALVDVVAA</sequence>
<organism evidence="2 3">
    <name type="scientific">Penicillium brevicompactum</name>
    <dbReference type="NCBI Taxonomy" id="5074"/>
    <lineage>
        <taxon>Eukaryota</taxon>
        <taxon>Fungi</taxon>
        <taxon>Dikarya</taxon>
        <taxon>Ascomycota</taxon>
        <taxon>Pezizomycotina</taxon>
        <taxon>Eurotiomycetes</taxon>
        <taxon>Eurotiomycetidae</taxon>
        <taxon>Eurotiales</taxon>
        <taxon>Aspergillaceae</taxon>
        <taxon>Penicillium</taxon>
    </lineage>
</organism>
<dbReference type="EMBL" id="JAPZBQ010000001">
    <property type="protein sequence ID" value="KAJ5352825.1"/>
    <property type="molecule type" value="Genomic_DNA"/>
</dbReference>
<gene>
    <name evidence="2" type="ORF">N7452_001799</name>
</gene>
<feature type="region of interest" description="Disordered" evidence="1">
    <location>
        <begin position="1"/>
        <end position="43"/>
    </location>
</feature>
<dbReference type="Proteomes" id="UP001147695">
    <property type="component" value="Unassembled WGS sequence"/>
</dbReference>
<protein>
    <submittedName>
        <fullName evidence="2">Uncharacterized protein</fullName>
    </submittedName>
</protein>
<reference evidence="2" key="1">
    <citation type="submission" date="2022-12" db="EMBL/GenBank/DDBJ databases">
        <authorList>
            <person name="Petersen C."/>
        </authorList>
    </citation>
    <scope>NUCLEOTIDE SEQUENCE</scope>
    <source>
        <strain evidence="2">IBT 35673</strain>
    </source>
</reference>
<proteinExistence type="predicted"/>
<evidence type="ECO:0000313" key="3">
    <source>
        <dbReference type="Proteomes" id="UP001147695"/>
    </source>
</evidence>
<evidence type="ECO:0000313" key="2">
    <source>
        <dbReference type="EMBL" id="KAJ5352825.1"/>
    </source>
</evidence>
<evidence type="ECO:0000256" key="1">
    <source>
        <dbReference type="SAM" id="MobiDB-lite"/>
    </source>
</evidence>
<name>A0A9W9URI3_PENBR</name>
<accession>A0A9W9URI3</accession>